<sequence length="107" mass="11967">MNEIDELRPVTAAQLLKLRRDPLLSQCAPEESGLLGNALVLSKCCYYEDKAAFESAEEVMEALTAEQIERLIRLLCAGEQPGERPLDGGKSAAFDQERFHRLQEETT</sequence>
<comment type="caution">
    <text evidence="2">The sequence shown here is derived from an EMBL/GenBank/DDBJ whole genome shotgun (WGS) entry which is preliminary data.</text>
</comment>
<gene>
    <name evidence="2" type="ORF">KQI82_04935</name>
</gene>
<proteinExistence type="predicted"/>
<protein>
    <submittedName>
        <fullName evidence="2">Uncharacterized protein</fullName>
    </submittedName>
</protein>
<dbReference type="EMBL" id="JAHLQN010000001">
    <property type="protein sequence ID" value="MBU5626266.1"/>
    <property type="molecule type" value="Genomic_DNA"/>
</dbReference>
<feature type="compositionally biased region" description="Basic and acidic residues" evidence="1">
    <location>
        <begin position="95"/>
        <end position="107"/>
    </location>
</feature>
<evidence type="ECO:0000256" key="1">
    <source>
        <dbReference type="SAM" id="MobiDB-lite"/>
    </source>
</evidence>
<name>A0ABS6F7M2_9FIRM</name>
<keyword evidence="3" id="KW-1185">Reference proteome</keyword>
<dbReference type="Proteomes" id="UP000787672">
    <property type="component" value="Unassembled WGS sequence"/>
</dbReference>
<organism evidence="2 3">
    <name type="scientific">Dysosmobacter acutus</name>
    <dbReference type="NCBI Taxonomy" id="2841504"/>
    <lineage>
        <taxon>Bacteria</taxon>
        <taxon>Bacillati</taxon>
        <taxon>Bacillota</taxon>
        <taxon>Clostridia</taxon>
        <taxon>Eubacteriales</taxon>
        <taxon>Oscillospiraceae</taxon>
        <taxon>Dysosmobacter</taxon>
    </lineage>
</organism>
<evidence type="ECO:0000313" key="3">
    <source>
        <dbReference type="Proteomes" id="UP000787672"/>
    </source>
</evidence>
<feature type="region of interest" description="Disordered" evidence="1">
    <location>
        <begin position="82"/>
        <end position="107"/>
    </location>
</feature>
<accession>A0ABS6F7M2</accession>
<dbReference type="RefSeq" id="WP_216631774.1">
    <property type="nucleotide sequence ID" value="NZ_JAHLQN010000001.1"/>
</dbReference>
<evidence type="ECO:0000313" key="2">
    <source>
        <dbReference type="EMBL" id="MBU5626266.1"/>
    </source>
</evidence>
<reference evidence="2 3" key="1">
    <citation type="submission" date="2021-06" db="EMBL/GenBank/DDBJ databases">
        <authorList>
            <person name="Sun Q."/>
            <person name="Li D."/>
        </authorList>
    </citation>
    <scope>NUCLEOTIDE SEQUENCE [LARGE SCALE GENOMIC DNA]</scope>
    <source>
        <strain evidence="2 3">MSJ-2</strain>
    </source>
</reference>